<reference evidence="1 2" key="1">
    <citation type="submission" date="2018-12" db="EMBL/GenBank/DDBJ databases">
        <authorList>
            <consortium name="Pathogen Informatics"/>
        </authorList>
    </citation>
    <scope>NUCLEOTIDE SEQUENCE [LARGE SCALE GENOMIC DNA]</scope>
    <source>
        <strain evidence="1 2">NCTC10207</strain>
    </source>
</reference>
<dbReference type="Proteomes" id="UP000282386">
    <property type="component" value="Chromosome"/>
</dbReference>
<dbReference type="EMBL" id="LR134479">
    <property type="protein sequence ID" value="VEI24537.1"/>
    <property type="molecule type" value="Genomic_DNA"/>
</dbReference>
<dbReference type="InterPro" id="IPR032710">
    <property type="entry name" value="NTF2-like_dom_sf"/>
</dbReference>
<protein>
    <recommendedName>
        <fullName evidence="3">SnoaL-like domain-containing protein</fullName>
    </recommendedName>
</protein>
<proteinExistence type="predicted"/>
<organism evidence="1 2">
    <name type="scientific">Rothia aeria</name>
    <dbReference type="NCBI Taxonomy" id="172042"/>
    <lineage>
        <taxon>Bacteria</taxon>
        <taxon>Bacillati</taxon>
        <taxon>Actinomycetota</taxon>
        <taxon>Actinomycetes</taxon>
        <taxon>Micrococcales</taxon>
        <taxon>Micrococcaceae</taxon>
        <taxon>Rothia</taxon>
    </lineage>
</organism>
<dbReference type="AlphaFoldDB" id="A0A7Z9A4N6"/>
<name>A0A7Z9A4N6_9MICC</name>
<dbReference type="SUPFAM" id="SSF54427">
    <property type="entry name" value="NTF2-like"/>
    <property type="match status" value="1"/>
</dbReference>
<sequence>MTTKQTILDYFASIHAGNWQDYISDNMAYGFNTTEQKLNKDEYFQSAGSFYDATTKVELSQLITEGDKAAVIACYTAQSPAGVTRIFEVPEFFTVKDGKIVASTIFFDGPAFMAFMKDE</sequence>
<dbReference type="Gene3D" id="3.10.450.50">
    <property type="match status" value="1"/>
</dbReference>
<evidence type="ECO:0008006" key="3">
    <source>
        <dbReference type="Google" id="ProtNLM"/>
    </source>
</evidence>
<evidence type="ECO:0000313" key="1">
    <source>
        <dbReference type="EMBL" id="VEI24537.1"/>
    </source>
</evidence>
<gene>
    <name evidence="1" type="ORF">NCTC10207_02131</name>
</gene>
<dbReference type="RefSeq" id="WP_023134350.1">
    <property type="nucleotide sequence ID" value="NZ_CAURSG010000010.1"/>
</dbReference>
<evidence type="ECO:0000313" key="2">
    <source>
        <dbReference type="Proteomes" id="UP000282386"/>
    </source>
</evidence>
<accession>A0A7Z9A4N6</accession>